<gene>
    <name evidence="2" type="ORF">XELAEV_18031952mg</name>
</gene>
<evidence type="ECO:0000313" key="2">
    <source>
        <dbReference type="EMBL" id="OCT76751.1"/>
    </source>
</evidence>
<dbReference type="AlphaFoldDB" id="A0A974CQV7"/>
<evidence type="ECO:0000256" key="1">
    <source>
        <dbReference type="SAM" id="MobiDB-lite"/>
    </source>
</evidence>
<evidence type="ECO:0000313" key="3">
    <source>
        <dbReference type="Proteomes" id="UP000694892"/>
    </source>
</evidence>
<feature type="region of interest" description="Disordered" evidence="1">
    <location>
        <begin position="82"/>
        <end position="104"/>
    </location>
</feature>
<protein>
    <submittedName>
        <fullName evidence="2">Uncharacterized protein</fullName>
    </submittedName>
</protein>
<proteinExistence type="predicted"/>
<organism evidence="2 3">
    <name type="scientific">Xenopus laevis</name>
    <name type="common">African clawed frog</name>
    <dbReference type="NCBI Taxonomy" id="8355"/>
    <lineage>
        <taxon>Eukaryota</taxon>
        <taxon>Metazoa</taxon>
        <taxon>Chordata</taxon>
        <taxon>Craniata</taxon>
        <taxon>Vertebrata</taxon>
        <taxon>Euteleostomi</taxon>
        <taxon>Amphibia</taxon>
        <taxon>Batrachia</taxon>
        <taxon>Anura</taxon>
        <taxon>Pipoidea</taxon>
        <taxon>Pipidae</taxon>
        <taxon>Xenopodinae</taxon>
        <taxon>Xenopus</taxon>
        <taxon>Xenopus</taxon>
    </lineage>
</organism>
<sequence>MKNCLTLTQFTVALMGQTHMVMWLKNQVKSGHLPPPDVALIVLVEEQGVLQAKSIHQGQKMTSNQMMMGIIATRENFSLTLTGLPGGVDTEDPSTYQTPGSNGA</sequence>
<reference evidence="3" key="1">
    <citation type="journal article" date="2016" name="Nature">
        <title>Genome evolution in the allotetraploid frog Xenopus laevis.</title>
        <authorList>
            <person name="Session A.M."/>
            <person name="Uno Y."/>
            <person name="Kwon T."/>
            <person name="Chapman J.A."/>
            <person name="Toyoda A."/>
            <person name="Takahashi S."/>
            <person name="Fukui A."/>
            <person name="Hikosaka A."/>
            <person name="Suzuki A."/>
            <person name="Kondo M."/>
            <person name="van Heeringen S.J."/>
            <person name="Quigley I."/>
            <person name="Heinz S."/>
            <person name="Ogino H."/>
            <person name="Ochi H."/>
            <person name="Hellsten U."/>
            <person name="Lyons J.B."/>
            <person name="Simakov O."/>
            <person name="Putnam N."/>
            <person name="Stites J."/>
            <person name="Kuroki Y."/>
            <person name="Tanaka T."/>
            <person name="Michiue T."/>
            <person name="Watanabe M."/>
            <person name="Bogdanovic O."/>
            <person name="Lister R."/>
            <person name="Georgiou G."/>
            <person name="Paranjpe S.S."/>
            <person name="van Kruijsbergen I."/>
            <person name="Shu S."/>
            <person name="Carlson J."/>
            <person name="Kinoshita T."/>
            <person name="Ohta Y."/>
            <person name="Mawaribuchi S."/>
            <person name="Jenkins J."/>
            <person name="Grimwood J."/>
            <person name="Schmutz J."/>
            <person name="Mitros T."/>
            <person name="Mozaffari S.V."/>
            <person name="Suzuki Y."/>
            <person name="Haramoto Y."/>
            <person name="Yamamoto T.S."/>
            <person name="Takagi C."/>
            <person name="Heald R."/>
            <person name="Miller K."/>
            <person name="Haudenschild C."/>
            <person name="Kitzman J."/>
            <person name="Nakayama T."/>
            <person name="Izutsu Y."/>
            <person name="Robert J."/>
            <person name="Fortriede J."/>
            <person name="Burns K."/>
            <person name="Lotay V."/>
            <person name="Karimi K."/>
            <person name="Yasuoka Y."/>
            <person name="Dichmann D.S."/>
            <person name="Flajnik M.F."/>
            <person name="Houston D.W."/>
            <person name="Shendure J."/>
            <person name="DuPasquier L."/>
            <person name="Vize P.D."/>
            <person name="Zorn A.M."/>
            <person name="Ito M."/>
            <person name="Marcotte E.M."/>
            <person name="Wallingford J.B."/>
            <person name="Ito Y."/>
            <person name="Asashima M."/>
            <person name="Ueno N."/>
            <person name="Matsuda Y."/>
            <person name="Veenstra G.J."/>
            <person name="Fujiyama A."/>
            <person name="Harland R.M."/>
            <person name="Taira M."/>
            <person name="Rokhsar D.S."/>
        </authorList>
    </citation>
    <scope>NUCLEOTIDE SEQUENCE [LARGE SCALE GENOMIC DNA]</scope>
    <source>
        <strain evidence="3">J</strain>
    </source>
</reference>
<feature type="compositionally biased region" description="Polar residues" evidence="1">
    <location>
        <begin position="93"/>
        <end position="104"/>
    </location>
</feature>
<dbReference type="Proteomes" id="UP000694892">
    <property type="component" value="Chromosome 6L"/>
</dbReference>
<name>A0A974CQV7_XENLA</name>
<accession>A0A974CQV7</accession>
<dbReference type="EMBL" id="CM004476">
    <property type="protein sequence ID" value="OCT76751.1"/>
    <property type="molecule type" value="Genomic_DNA"/>
</dbReference>